<proteinExistence type="inferred from homology"/>
<dbReference type="PANTHER" id="PTHR32176">
    <property type="entry name" value="XYLOSE ISOMERASE"/>
    <property type="match status" value="1"/>
</dbReference>
<keyword evidence="3 4" id="KW-0443">Lipid metabolism</keyword>
<feature type="active site" description="Proton acceptor" evidence="4">
    <location>
        <position position="235"/>
    </location>
</feature>
<dbReference type="InterPro" id="IPR002641">
    <property type="entry name" value="PNPLA_dom"/>
</dbReference>
<comment type="similarity">
    <text evidence="1 5">Belongs to the patatin family.</text>
</comment>
<dbReference type="AlphaFoldDB" id="W9SJ74"/>
<keyword evidence="4 5" id="KW-0378">Hydrolase</keyword>
<dbReference type="SUPFAM" id="SSF52151">
    <property type="entry name" value="FabD/lysophospholipase-like"/>
    <property type="match status" value="1"/>
</dbReference>
<dbReference type="Proteomes" id="UP000030645">
    <property type="component" value="Unassembled WGS sequence"/>
</dbReference>
<keyword evidence="2 4" id="KW-0442">Lipid degradation</keyword>
<sequence>MAMLAREMEKPITVLSIDGGGVRGIIPGVCLDFLESELQKLEKDPNARLADYFDVISGTSTGGLIAAMISAPGDDKRPLYAAEKIVPFYKENCPKIFPNSGNWFGPNKTFAGEIELKISETCEDDGQTSVTEAYEAKFEEIRGMKKPYHDGKYLQKLAKDILGEKRLHDTLTNVVIPAFDIKKFSPVVFSSYQVDNGNKVLDALLSDISISTSAAPVYLPAYKFNNEGVEFNMIDGGVAANNPTVAAITEAVKGRSKEMDVNSFRLVVLSLGTCQHKTERYNVEMVNNWQDFTWLIRLKWKGWKLPEVDHPLPDILSEANSDMIDYYCTMFFESFRSAENFLRVQDDKLPEDLAAMDNGSPANLEKLEKYAKDLLNKPVTYFNPVTFERSEVDTAETYAEALKMFAQKLYDIKHGIIVSYGGLPPSHRAFVSNLDKIHIPRSIHEALGILEWKAAIWEEICALEKNGTWEISELPPGKRGCKWIFNVKHNAEGSVNRFKAHLVAKRVTQSYEIDYQETFAPVAKLNTVRVLPSLASSLDWPLYHLDVKNAFLNGDLEEVYMWLRRVLVELRIPVT</sequence>
<dbReference type="Pfam" id="PF07727">
    <property type="entry name" value="RVT_2"/>
    <property type="match status" value="1"/>
</dbReference>
<name>W9SJ74_9ROSA</name>
<evidence type="ECO:0000313" key="7">
    <source>
        <dbReference type="EMBL" id="EXC34501.1"/>
    </source>
</evidence>
<dbReference type="PROSITE" id="PS51635">
    <property type="entry name" value="PNPLA"/>
    <property type="match status" value="1"/>
</dbReference>
<feature type="short sequence motif" description="GXGXXG" evidence="4">
    <location>
        <begin position="19"/>
        <end position="24"/>
    </location>
</feature>
<dbReference type="GO" id="GO:0004620">
    <property type="term" value="F:phospholipase activity"/>
    <property type="evidence" value="ECO:0007669"/>
    <property type="project" value="TreeGrafter"/>
</dbReference>
<evidence type="ECO:0000256" key="3">
    <source>
        <dbReference type="ARBA" id="ARBA00023098"/>
    </source>
</evidence>
<feature type="active site" description="Nucleophile" evidence="4">
    <location>
        <position position="60"/>
    </location>
</feature>
<dbReference type="Gene3D" id="3.40.1090.10">
    <property type="entry name" value="Cytosolic phospholipase A2 catalytic domain"/>
    <property type="match status" value="1"/>
</dbReference>
<dbReference type="PANTHER" id="PTHR32176:SF92">
    <property type="entry name" value="XYLOSE ISOMERASE"/>
    <property type="match status" value="1"/>
</dbReference>
<dbReference type="Pfam" id="PF01734">
    <property type="entry name" value="Patatin"/>
    <property type="match status" value="1"/>
</dbReference>
<accession>W9SJ74</accession>
<comment type="function">
    <text evidence="5">Lipolytic acyl hydrolase (LAH).</text>
</comment>
<dbReference type="GO" id="GO:0047372">
    <property type="term" value="F:monoacylglycerol lipase activity"/>
    <property type="evidence" value="ECO:0007669"/>
    <property type="project" value="TreeGrafter"/>
</dbReference>
<feature type="short sequence motif" description="DGA/G" evidence="4">
    <location>
        <begin position="235"/>
        <end position="237"/>
    </location>
</feature>
<dbReference type="InterPro" id="IPR016035">
    <property type="entry name" value="Acyl_Trfase/lysoPLipase"/>
</dbReference>
<gene>
    <name evidence="7" type="ORF">L484_019098</name>
</gene>
<dbReference type="eggNOG" id="KOG0017">
    <property type="taxonomic scope" value="Eukaryota"/>
</dbReference>
<feature type="domain" description="PNPLA" evidence="6">
    <location>
        <begin position="15"/>
        <end position="248"/>
    </location>
</feature>
<dbReference type="GO" id="GO:0016042">
    <property type="term" value="P:lipid catabolic process"/>
    <property type="evidence" value="ECO:0007669"/>
    <property type="project" value="UniProtKB-UniRule"/>
</dbReference>
<protein>
    <recommendedName>
        <fullName evidence="5">Patatin</fullName>
        <ecNumber evidence="5">3.1.1.-</ecNumber>
    </recommendedName>
</protein>
<dbReference type="InterPro" id="IPR013103">
    <property type="entry name" value="RVT_2"/>
</dbReference>
<evidence type="ECO:0000256" key="5">
    <source>
        <dbReference type="RuleBase" id="RU361262"/>
    </source>
</evidence>
<evidence type="ECO:0000256" key="4">
    <source>
        <dbReference type="PROSITE-ProRule" id="PRU01161"/>
    </source>
</evidence>
<reference evidence="8" key="1">
    <citation type="submission" date="2013-01" db="EMBL/GenBank/DDBJ databases">
        <title>Draft Genome Sequence of a Mulberry Tree, Morus notabilis C.K. Schneid.</title>
        <authorList>
            <person name="He N."/>
            <person name="Zhao S."/>
        </authorList>
    </citation>
    <scope>NUCLEOTIDE SEQUENCE</scope>
</reference>
<evidence type="ECO:0000259" key="6">
    <source>
        <dbReference type="PROSITE" id="PS51635"/>
    </source>
</evidence>
<evidence type="ECO:0000313" key="8">
    <source>
        <dbReference type="Proteomes" id="UP000030645"/>
    </source>
</evidence>
<dbReference type="EC" id="3.1.1.-" evidence="5"/>
<comment type="domain">
    <text evidence="5">The nitrogen atoms of the two glycine residues in the GGXR motif define the oxyanion hole, and stabilize the oxyanion that forms during the nucleophilic attack by the catalytic serine during substrate cleavage.</text>
</comment>
<dbReference type="eggNOG" id="KOG0513">
    <property type="taxonomic scope" value="Eukaryota"/>
</dbReference>
<evidence type="ECO:0000256" key="2">
    <source>
        <dbReference type="ARBA" id="ARBA00022963"/>
    </source>
</evidence>
<evidence type="ECO:0000256" key="1">
    <source>
        <dbReference type="ARBA" id="ARBA00010240"/>
    </source>
</evidence>
<dbReference type="EMBL" id="KE346350">
    <property type="protein sequence ID" value="EXC34501.1"/>
    <property type="molecule type" value="Genomic_DNA"/>
</dbReference>
<feature type="short sequence motif" description="GXSXG" evidence="4">
    <location>
        <begin position="58"/>
        <end position="62"/>
    </location>
</feature>
<organism evidence="7 8">
    <name type="scientific">Morus notabilis</name>
    <dbReference type="NCBI Taxonomy" id="981085"/>
    <lineage>
        <taxon>Eukaryota</taxon>
        <taxon>Viridiplantae</taxon>
        <taxon>Streptophyta</taxon>
        <taxon>Embryophyta</taxon>
        <taxon>Tracheophyta</taxon>
        <taxon>Spermatophyta</taxon>
        <taxon>Magnoliopsida</taxon>
        <taxon>eudicotyledons</taxon>
        <taxon>Gunneridae</taxon>
        <taxon>Pentapetalae</taxon>
        <taxon>rosids</taxon>
        <taxon>fabids</taxon>
        <taxon>Rosales</taxon>
        <taxon>Moraceae</taxon>
        <taxon>Moreae</taxon>
        <taxon>Morus</taxon>
    </lineage>
</organism>
<keyword evidence="8" id="KW-1185">Reference proteome</keyword>